<dbReference type="PROSITE" id="PS51671">
    <property type="entry name" value="ACT"/>
    <property type="match status" value="1"/>
</dbReference>
<dbReference type="Pfam" id="PF01842">
    <property type="entry name" value="ACT"/>
    <property type="match status" value="1"/>
</dbReference>
<evidence type="ECO:0000256" key="1">
    <source>
        <dbReference type="ARBA" id="ARBA00022801"/>
    </source>
</evidence>
<reference evidence="3 4" key="1">
    <citation type="journal article" date="2018" name="Nat. Biotechnol.">
        <title>A standardized bacterial taxonomy based on genome phylogeny substantially revises the tree of life.</title>
        <authorList>
            <person name="Parks D.H."/>
            <person name="Chuvochina M."/>
            <person name="Waite D.W."/>
            <person name="Rinke C."/>
            <person name="Skarshewski A."/>
            <person name="Chaumeil P.A."/>
            <person name="Hugenholtz P."/>
        </authorList>
    </citation>
    <scope>NUCLEOTIDE SEQUENCE [LARGE SCALE GENOMIC DNA]</scope>
    <source>
        <strain evidence="3">UBA9049</strain>
    </source>
</reference>
<organism evidence="3 4">
    <name type="scientific">Marinobacter nauticus</name>
    <name type="common">Marinobacter hydrocarbonoclasticus</name>
    <name type="synonym">Marinobacter aquaeolei</name>
    <dbReference type="NCBI Taxonomy" id="2743"/>
    <lineage>
        <taxon>Bacteria</taxon>
        <taxon>Pseudomonadati</taxon>
        <taxon>Pseudomonadota</taxon>
        <taxon>Gammaproteobacteria</taxon>
        <taxon>Pseudomonadales</taxon>
        <taxon>Marinobacteraceae</taxon>
        <taxon>Marinobacter</taxon>
    </lineage>
</organism>
<proteinExistence type="predicted"/>
<dbReference type="InterPro" id="IPR045865">
    <property type="entry name" value="ACT-like_dom_sf"/>
</dbReference>
<sequence>FSNDTINQRTVMELITPDRPGLLARIGQVLLEHRVRLTNAKIATLGERVEDVFFITDEQGEPLRDPGVCQALQQDLCKMLDEIQ</sequence>
<dbReference type="InterPro" id="IPR010043">
    <property type="entry name" value="UTase/UR"/>
</dbReference>
<dbReference type="PANTHER" id="PTHR47320:SF1">
    <property type="entry name" value="BIFUNCTIONAL URIDYLYLTRANSFERASE_URIDYLYL-REMOVING ENZYME"/>
    <property type="match status" value="1"/>
</dbReference>
<dbReference type="GO" id="GO:0016787">
    <property type="term" value="F:hydrolase activity"/>
    <property type="evidence" value="ECO:0007669"/>
    <property type="project" value="UniProtKB-KW"/>
</dbReference>
<dbReference type="CDD" id="cd04899">
    <property type="entry name" value="ACT_ACR-UUR-like_2"/>
    <property type="match status" value="1"/>
</dbReference>
<dbReference type="SUPFAM" id="SSF55021">
    <property type="entry name" value="ACT-like"/>
    <property type="match status" value="1"/>
</dbReference>
<dbReference type="GO" id="GO:0008773">
    <property type="term" value="F:[protein-PII] uridylyltransferase activity"/>
    <property type="evidence" value="ECO:0007669"/>
    <property type="project" value="InterPro"/>
</dbReference>
<dbReference type="AlphaFoldDB" id="A0A3B8WD98"/>
<dbReference type="Gene3D" id="3.30.70.260">
    <property type="match status" value="1"/>
</dbReference>
<dbReference type="InterPro" id="IPR002912">
    <property type="entry name" value="ACT_dom"/>
</dbReference>
<dbReference type="EMBL" id="DLYI01000106">
    <property type="protein sequence ID" value="HAC27827.1"/>
    <property type="molecule type" value="Genomic_DNA"/>
</dbReference>
<gene>
    <name evidence="3" type="ORF">DCF82_08440</name>
</gene>
<dbReference type="Proteomes" id="UP000261325">
    <property type="component" value="Unassembled WGS sequence"/>
</dbReference>
<evidence type="ECO:0000313" key="3">
    <source>
        <dbReference type="EMBL" id="HAC27827.1"/>
    </source>
</evidence>
<dbReference type="PANTHER" id="PTHR47320">
    <property type="entry name" value="BIFUNCTIONAL URIDYLYLTRANSFERASE/URIDYLYL-REMOVING ENZYME"/>
    <property type="match status" value="1"/>
</dbReference>
<name>A0A3B8WD98_MARNT</name>
<feature type="domain" description="ACT" evidence="2">
    <location>
        <begin position="11"/>
        <end position="84"/>
    </location>
</feature>
<protein>
    <recommendedName>
        <fullName evidence="2">ACT domain-containing protein</fullName>
    </recommendedName>
</protein>
<evidence type="ECO:0000313" key="4">
    <source>
        <dbReference type="Proteomes" id="UP000261325"/>
    </source>
</evidence>
<comment type="caution">
    <text evidence="3">The sequence shown here is derived from an EMBL/GenBank/DDBJ whole genome shotgun (WGS) entry which is preliminary data.</text>
</comment>
<accession>A0A3B8WD98</accession>
<evidence type="ECO:0000259" key="2">
    <source>
        <dbReference type="PROSITE" id="PS51671"/>
    </source>
</evidence>
<keyword evidence="1" id="KW-0378">Hydrolase</keyword>
<feature type="non-terminal residue" evidence="3">
    <location>
        <position position="1"/>
    </location>
</feature>